<feature type="binding site" description="in other chain" evidence="9">
    <location>
        <begin position="141"/>
        <end position="143"/>
    </location>
    <ligand>
        <name>substrate</name>
        <note>ligand shared between dimeric partners</note>
    </ligand>
</feature>
<keyword evidence="7 9" id="KW-0460">Magnesium</keyword>
<evidence type="ECO:0000256" key="9">
    <source>
        <dbReference type="HAMAP-Rule" id="MF_01976"/>
    </source>
</evidence>
<gene>
    <name evidence="9" type="primary">pfkA</name>
    <name evidence="11" type="ORF">P2G67_01175</name>
</gene>
<evidence type="ECO:0000256" key="8">
    <source>
        <dbReference type="ARBA" id="ARBA00023152"/>
    </source>
</evidence>
<evidence type="ECO:0000259" key="10">
    <source>
        <dbReference type="Pfam" id="PF00365"/>
    </source>
</evidence>
<dbReference type="HAMAP" id="MF_01976">
    <property type="entry name" value="Phosphofructokinase_III"/>
    <property type="match status" value="1"/>
</dbReference>
<dbReference type="NCBIfam" id="NF002872">
    <property type="entry name" value="PRK03202.1"/>
    <property type="match status" value="1"/>
</dbReference>
<name>A0ABT5YI50_9PROT</name>
<feature type="binding site" evidence="9">
    <location>
        <position position="279"/>
    </location>
    <ligand>
        <name>substrate</name>
        <note>ligand shared between dimeric partners</note>
    </ligand>
</feature>
<accession>A0ABT5YI50</accession>
<dbReference type="Pfam" id="PF00365">
    <property type="entry name" value="PFK"/>
    <property type="match status" value="1"/>
</dbReference>
<feature type="binding site" evidence="9">
    <location>
        <begin position="80"/>
        <end position="81"/>
    </location>
    <ligand>
        <name>ATP</name>
        <dbReference type="ChEBI" id="CHEBI:30616"/>
    </ligand>
</feature>
<evidence type="ECO:0000256" key="6">
    <source>
        <dbReference type="ARBA" id="ARBA00022777"/>
    </source>
</evidence>
<evidence type="ECO:0000256" key="5">
    <source>
        <dbReference type="ARBA" id="ARBA00022723"/>
    </source>
</evidence>
<dbReference type="PIRSF" id="PIRSF000532">
    <property type="entry name" value="ATP_PFK_prok"/>
    <property type="match status" value="1"/>
</dbReference>
<comment type="caution">
    <text evidence="9">Lacks conserved residue(s) required for the propagation of feature annotation.</text>
</comment>
<comment type="function">
    <text evidence="9">Catalyzes the phosphorylation of D-fructose 6-phosphate to fructose 1,6-bisphosphate by ATP, the first committing step of glycolysis.</text>
</comment>
<keyword evidence="9" id="KW-0547">Nucleotide-binding</keyword>
<feature type="binding site" evidence="9">
    <location>
        <begin position="117"/>
        <end position="120"/>
    </location>
    <ligand>
        <name>ATP</name>
        <dbReference type="ChEBI" id="CHEBI:30616"/>
    </ligand>
</feature>
<dbReference type="InterPro" id="IPR000023">
    <property type="entry name" value="Phosphofructokinase_dom"/>
</dbReference>
<dbReference type="RefSeq" id="WP_275819197.1">
    <property type="nucleotide sequence ID" value="NZ_JARHUD010000001.1"/>
</dbReference>
<feature type="binding site" description="in other chain" evidence="9">
    <location>
        <begin position="185"/>
        <end position="187"/>
    </location>
    <ligand>
        <name>substrate</name>
        <note>ligand shared between dimeric partners</note>
    </ligand>
</feature>
<comment type="caution">
    <text evidence="11">The sequence shown here is derived from an EMBL/GenBank/DDBJ whole genome shotgun (WGS) entry which is preliminary data.</text>
</comment>
<dbReference type="EC" id="2.7.1.11" evidence="9"/>
<evidence type="ECO:0000256" key="2">
    <source>
        <dbReference type="ARBA" id="ARBA00004679"/>
    </source>
</evidence>
<dbReference type="NCBIfam" id="NF010674">
    <property type="entry name" value="PRK14071.1"/>
    <property type="match status" value="1"/>
</dbReference>
<dbReference type="EMBL" id="JARHUD010000001">
    <property type="protein sequence ID" value="MDF2094583.1"/>
    <property type="molecule type" value="Genomic_DNA"/>
</dbReference>
<evidence type="ECO:0000256" key="1">
    <source>
        <dbReference type="ARBA" id="ARBA00001946"/>
    </source>
</evidence>
<reference evidence="11 12" key="1">
    <citation type="submission" date="2023-03" db="EMBL/GenBank/DDBJ databases">
        <title>Fodinicurvata sp. CAU 1616 isolated from sea sendiment.</title>
        <authorList>
            <person name="Kim W."/>
        </authorList>
    </citation>
    <scope>NUCLEOTIDE SEQUENCE [LARGE SCALE GENOMIC DNA]</scope>
    <source>
        <strain evidence="11 12">CAU 1616</strain>
    </source>
</reference>
<dbReference type="GO" id="GO:0003872">
    <property type="term" value="F:6-phosphofructokinase activity"/>
    <property type="evidence" value="ECO:0007669"/>
    <property type="project" value="UniProtKB-EC"/>
</dbReference>
<feature type="domain" description="Phosphofructokinase" evidence="10">
    <location>
        <begin position="6"/>
        <end position="311"/>
    </location>
</feature>
<comment type="pathway">
    <text evidence="2 9">Carbohydrate degradation; glycolysis; D-glyceraldehyde 3-phosphate and glycerone phosphate from D-glucose: step 3/4.</text>
</comment>
<evidence type="ECO:0000313" key="11">
    <source>
        <dbReference type="EMBL" id="MDF2094583.1"/>
    </source>
</evidence>
<dbReference type="PANTHER" id="PTHR13697:SF52">
    <property type="entry name" value="ATP-DEPENDENT 6-PHOSPHOFRUCTOKINASE 3"/>
    <property type="match status" value="1"/>
</dbReference>
<feature type="binding site" description="in other chain" evidence="9">
    <location>
        <begin position="285"/>
        <end position="288"/>
    </location>
    <ligand>
        <name>substrate</name>
        <note>ligand shared between dimeric partners</note>
    </ligand>
</feature>
<feature type="binding site" description="in other chain" evidence="9">
    <location>
        <position position="238"/>
    </location>
    <ligand>
        <name>substrate</name>
        <note>ligand shared between dimeric partners</note>
    </ligand>
</feature>
<feature type="binding site" evidence="9">
    <location>
        <position position="178"/>
    </location>
    <ligand>
        <name>substrate</name>
        <note>ligand shared between dimeric partners</note>
    </ligand>
</feature>
<keyword evidence="6 9" id="KW-0418">Kinase</keyword>
<feature type="site" description="Important for substrate specificity; cannot use PPi as phosphoryl donor" evidence="9">
    <location>
        <position position="119"/>
    </location>
</feature>
<organism evidence="11 12">
    <name type="scientific">Aquibaculum arenosum</name>
    <dbReference type="NCBI Taxonomy" id="3032591"/>
    <lineage>
        <taxon>Bacteria</taxon>
        <taxon>Pseudomonadati</taxon>
        <taxon>Pseudomonadota</taxon>
        <taxon>Alphaproteobacteria</taxon>
        <taxon>Rhodospirillales</taxon>
        <taxon>Rhodovibrionaceae</taxon>
        <taxon>Aquibaculum</taxon>
    </lineage>
</organism>
<evidence type="ECO:0000256" key="4">
    <source>
        <dbReference type="ARBA" id="ARBA00022679"/>
    </source>
</evidence>
<dbReference type="InterPro" id="IPR022953">
    <property type="entry name" value="ATP_PFK"/>
</dbReference>
<feature type="active site" description="Proton acceptor" evidence="9">
    <location>
        <position position="143"/>
    </location>
</feature>
<sequence>MTNRRRIGVLTSGGDCAGLNAVLRAVVQRAVEGYGWHVVGIHKGTAGLLSRPVEAETLDLSRFQGELLRRAGTILGTTNKGNPFNFPLPDGRRLDRSEEIVEGFRELEIEGLIGIGGDGSLAILSRLCEKADLPLIGIPKTIDNDVAGTEVAIGYATAVGVATDALDHLQPTAASHDRIMVLEVMGRDAGHIALAAGIAGGADIILVPEIPYSLDNLKRKIDELRRRDRNFALVVVAEAVRTEEGEAVTASPGAAKARYGGIGHYIGQKLAEATGAEVRVTVLGHVQRGGTPVPRDRLMASIFGVHAVDLLAAGKRDRMVAWSGRTVTDLALVDVVDQPHRVDPQGALVHAARGLGICLGDR</sequence>
<dbReference type="InterPro" id="IPR012003">
    <property type="entry name" value="ATP_PFK_prok-type"/>
</dbReference>
<dbReference type="Gene3D" id="3.40.50.460">
    <property type="entry name" value="Phosphofructokinase domain"/>
    <property type="match status" value="1"/>
</dbReference>
<protein>
    <recommendedName>
        <fullName evidence="9">ATP-dependent 6-phosphofructokinase</fullName>
        <shortName evidence="9">ATP-PFK</shortName>
        <shortName evidence="9">Phosphofructokinase</shortName>
        <ecNumber evidence="9">2.7.1.11</ecNumber>
    </recommendedName>
    <alternativeName>
        <fullName evidence="9">Phosphohexokinase</fullName>
    </alternativeName>
</protein>
<evidence type="ECO:0000313" key="12">
    <source>
        <dbReference type="Proteomes" id="UP001215503"/>
    </source>
</evidence>
<comment type="similarity">
    <text evidence="9">Belongs to the phosphofructokinase type A (PFKA) family. Mixed-substrate PFK group III subfamily.</text>
</comment>
<dbReference type="PROSITE" id="PS00433">
    <property type="entry name" value="PHOSPHOFRUCTOKINASE"/>
    <property type="match status" value="1"/>
</dbReference>
<keyword evidence="3 9" id="KW-0963">Cytoplasm</keyword>
<evidence type="ECO:0000256" key="7">
    <source>
        <dbReference type="ARBA" id="ARBA00022842"/>
    </source>
</evidence>
<dbReference type="Proteomes" id="UP001215503">
    <property type="component" value="Unassembled WGS sequence"/>
</dbReference>
<proteinExistence type="inferred from homology"/>
<dbReference type="PRINTS" id="PR00476">
    <property type="entry name" value="PHFRCTKINASE"/>
</dbReference>
<comment type="cofactor">
    <cofactor evidence="1 9">
        <name>Mg(2+)</name>
        <dbReference type="ChEBI" id="CHEBI:18420"/>
    </cofactor>
</comment>
<comment type="subunit">
    <text evidence="9">Homodimer or homotetramer.</text>
</comment>
<feature type="binding site" evidence="9">
    <location>
        <position position="14"/>
    </location>
    <ligand>
        <name>ATP</name>
        <dbReference type="ChEBI" id="CHEBI:30616"/>
    </ligand>
</feature>
<keyword evidence="8 9" id="KW-0324">Glycolysis</keyword>
<dbReference type="InterPro" id="IPR035966">
    <property type="entry name" value="PKF_sf"/>
</dbReference>
<keyword evidence="12" id="KW-1185">Reference proteome</keyword>
<keyword evidence="5 9" id="KW-0479">Metal-binding</keyword>
<dbReference type="PANTHER" id="PTHR13697">
    <property type="entry name" value="PHOSPHOFRUCTOKINASE"/>
    <property type="match status" value="1"/>
</dbReference>
<feature type="binding site" evidence="9">
    <location>
        <position position="118"/>
    </location>
    <ligand>
        <name>Mg(2+)</name>
        <dbReference type="ChEBI" id="CHEBI:18420"/>
        <note>catalytic</note>
    </ligand>
</feature>
<evidence type="ECO:0000256" key="3">
    <source>
        <dbReference type="ARBA" id="ARBA00022490"/>
    </source>
</evidence>
<comment type="subcellular location">
    <subcellularLocation>
        <location evidence="9">Cytoplasm</location>
    </subcellularLocation>
</comment>
<keyword evidence="4 9" id="KW-0808">Transferase</keyword>
<dbReference type="SUPFAM" id="SSF53784">
    <property type="entry name" value="Phosphofructokinase"/>
    <property type="match status" value="1"/>
</dbReference>
<dbReference type="InterPro" id="IPR015912">
    <property type="entry name" value="Phosphofructokinase_CS"/>
</dbReference>
<dbReference type="Gene3D" id="3.40.50.450">
    <property type="match status" value="1"/>
</dbReference>
<keyword evidence="9" id="KW-0067">ATP-binding</keyword>
<dbReference type="InterPro" id="IPR012829">
    <property type="entry name" value="Phosphofructokinase_III"/>
</dbReference>
<comment type="catalytic activity">
    <reaction evidence="9">
        <text>beta-D-fructose 6-phosphate + ATP = beta-D-fructose 1,6-bisphosphate + ADP + H(+)</text>
        <dbReference type="Rhea" id="RHEA:16109"/>
        <dbReference type="ChEBI" id="CHEBI:15378"/>
        <dbReference type="ChEBI" id="CHEBI:30616"/>
        <dbReference type="ChEBI" id="CHEBI:32966"/>
        <dbReference type="ChEBI" id="CHEBI:57634"/>
        <dbReference type="ChEBI" id="CHEBI:456216"/>
        <dbReference type="EC" id="2.7.1.11"/>
    </reaction>
</comment>